<sequence>MTSPLVLVTGSNGYVGSLALLKTLQAGYRVRAAVRSISRSNFLTSVPAIAPYTSSLSFVEIPEFTAAVKDVDSILHIATPPPPRPSAANPTTDSKVKRAVLPSSAAMLIPMQVYIDSGDADNTYTAHSRFSDFTEPPYPSPKVAYRAGKIHATVWAEDLVKPQ</sequence>
<evidence type="ECO:0000313" key="3">
    <source>
        <dbReference type="Proteomes" id="UP001295740"/>
    </source>
</evidence>
<dbReference type="SUPFAM" id="SSF51735">
    <property type="entry name" value="NAD(P)-binding Rossmann-fold domains"/>
    <property type="match status" value="1"/>
</dbReference>
<comment type="caution">
    <text evidence="2">The sequence shown here is derived from an EMBL/GenBank/DDBJ whole genome shotgun (WGS) entry which is preliminary data.</text>
</comment>
<dbReference type="InterPro" id="IPR036291">
    <property type="entry name" value="NAD(P)-bd_dom_sf"/>
</dbReference>
<accession>A0AAI8V8P9</accession>
<dbReference type="Pfam" id="PF01370">
    <property type="entry name" value="Epimerase"/>
    <property type="match status" value="1"/>
</dbReference>
<proteinExistence type="predicted"/>
<gene>
    <name evidence="2" type="ORF">KHLLAP_LOCUS339</name>
</gene>
<keyword evidence="3" id="KW-1185">Reference proteome</keyword>
<dbReference type="Gene3D" id="3.40.50.720">
    <property type="entry name" value="NAD(P)-binding Rossmann-like Domain"/>
    <property type="match status" value="1"/>
</dbReference>
<reference evidence="2" key="1">
    <citation type="submission" date="2023-10" db="EMBL/GenBank/DDBJ databases">
        <authorList>
            <person name="Hackl T."/>
        </authorList>
    </citation>
    <scope>NUCLEOTIDE SEQUENCE</scope>
</reference>
<dbReference type="Proteomes" id="UP001295740">
    <property type="component" value="Unassembled WGS sequence"/>
</dbReference>
<name>A0AAI8V8P9_9PEZI</name>
<organism evidence="2 3">
    <name type="scientific">Anthostomella pinea</name>
    <dbReference type="NCBI Taxonomy" id="933095"/>
    <lineage>
        <taxon>Eukaryota</taxon>
        <taxon>Fungi</taxon>
        <taxon>Dikarya</taxon>
        <taxon>Ascomycota</taxon>
        <taxon>Pezizomycotina</taxon>
        <taxon>Sordariomycetes</taxon>
        <taxon>Xylariomycetidae</taxon>
        <taxon>Xylariales</taxon>
        <taxon>Xylariaceae</taxon>
        <taxon>Anthostomella</taxon>
    </lineage>
</organism>
<dbReference type="AlphaFoldDB" id="A0AAI8V8P9"/>
<protein>
    <submittedName>
        <fullName evidence="2">Uu.00g027240.m01.CDS01</fullName>
    </submittedName>
</protein>
<evidence type="ECO:0000313" key="2">
    <source>
        <dbReference type="EMBL" id="CAJ2499871.1"/>
    </source>
</evidence>
<dbReference type="EMBL" id="CAUWAG010000003">
    <property type="protein sequence ID" value="CAJ2499871.1"/>
    <property type="molecule type" value="Genomic_DNA"/>
</dbReference>
<dbReference type="InterPro" id="IPR001509">
    <property type="entry name" value="Epimerase_deHydtase"/>
</dbReference>
<feature type="domain" description="NAD-dependent epimerase/dehydratase" evidence="1">
    <location>
        <begin position="6"/>
        <end position="156"/>
    </location>
</feature>
<evidence type="ECO:0000259" key="1">
    <source>
        <dbReference type="Pfam" id="PF01370"/>
    </source>
</evidence>